<dbReference type="EMBL" id="CAKKNE010000001">
    <property type="protein sequence ID" value="CAH0365648.1"/>
    <property type="molecule type" value="Genomic_DNA"/>
</dbReference>
<accession>A0A8J2S5H8</accession>
<gene>
    <name evidence="2" type="ORF">PECAL_1P20970</name>
</gene>
<evidence type="ECO:0000313" key="3">
    <source>
        <dbReference type="Proteomes" id="UP000789595"/>
    </source>
</evidence>
<dbReference type="Proteomes" id="UP000789595">
    <property type="component" value="Unassembled WGS sequence"/>
</dbReference>
<proteinExistence type="predicted"/>
<reference evidence="2" key="1">
    <citation type="submission" date="2021-11" db="EMBL/GenBank/DDBJ databases">
        <authorList>
            <consortium name="Genoscope - CEA"/>
            <person name="William W."/>
        </authorList>
    </citation>
    <scope>NUCLEOTIDE SEQUENCE</scope>
</reference>
<evidence type="ECO:0000313" key="2">
    <source>
        <dbReference type="EMBL" id="CAH0365648.1"/>
    </source>
</evidence>
<protein>
    <submittedName>
        <fullName evidence="2">Uncharacterized protein</fullName>
    </submittedName>
</protein>
<keyword evidence="1" id="KW-0732">Signal</keyword>
<comment type="caution">
    <text evidence="2">The sequence shown here is derived from an EMBL/GenBank/DDBJ whole genome shotgun (WGS) entry which is preliminary data.</text>
</comment>
<dbReference type="AlphaFoldDB" id="A0A8J2S5H8"/>
<evidence type="ECO:0000256" key="1">
    <source>
        <dbReference type="SAM" id="SignalP"/>
    </source>
</evidence>
<sequence>MLRRLALFVVVTVDAVLERPPRRLVKPAAADREAALLAAGRGACPVLCVDALLPYQRLPLAFDDATLTELLEDIGEGGLVVATSWDARRRRVRRRGTLARVEGGALRGLVRCAVAGADARVGRWRRYGATVVPGAAGASLRWGRERLADAARGAGSQRIARGVVVDCVAVDAAAAPPEPDQISPLEWSSSRIDVVEPDGDAAACVERAEDLAATFDAYTAAETPWRLAAALDTAGPRPADPVEFAIWCAAVARPPPPLGSGFDVRPSLLEALDGVSRLVIAEHGLRRALAERQGDDVTAFGEPPRLPEYVRADLSS</sequence>
<name>A0A8J2S5H8_9STRA</name>
<feature type="chain" id="PRO_5035163702" evidence="1">
    <location>
        <begin position="19"/>
        <end position="316"/>
    </location>
</feature>
<feature type="signal peptide" evidence="1">
    <location>
        <begin position="1"/>
        <end position="18"/>
    </location>
</feature>
<keyword evidence="3" id="KW-1185">Reference proteome</keyword>
<organism evidence="2 3">
    <name type="scientific">Pelagomonas calceolata</name>
    <dbReference type="NCBI Taxonomy" id="35677"/>
    <lineage>
        <taxon>Eukaryota</taxon>
        <taxon>Sar</taxon>
        <taxon>Stramenopiles</taxon>
        <taxon>Ochrophyta</taxon>
        <taxon>Pelagophyceae</taxon>
        <taxon>Pelagomonadales</taxon>
        <taxon>Pelagomonadaceae</taxon>
        <taxon>Pelagomonas</taxon>
    </lineage>
</organism>